<feature type="chain" id="PRO_5019359748" description="Polysaccharide lyase family 8 protein" evidence="4">
    <location>
        <begin position="23"/>
        <end position="779"/>
    </location>
</feature>
<dbReference type="InterPro" id="IPR011013">
    <property type="entry name" value="Gal_mutarotase_sf_dom"/>
</dbReference>
<dbReference type="Gene3D" id="2.60.220.10">
    <property type="entry name" value="Polysaccharide lyase family 8-like, C-terminal"/>
    <property type="match status" value="1"/>
</dbReference>
<dbReference type="PANTHER" id="PTHR38481">
    <property type="entry name" value="HYALURONATE LYASE"/>
    <property type="match status" value="1"/>
</dbReference>
<evidence type="ECO:0000256" key="1">
    <source>
        <dbReference type="ARBA" id="ARBA00006699"/>
    </source>
</evidence>
<dbReference type="SUPFAM" id="SSF48230">
    <property type="entry name" value="Chondroitin AC/alginate lyase"/>
    <property type="match status" value="1"/>
</dbReference>
<keyword evidence="3" id="KW-0456">Lyase</keyword>
<dbReference type="Gene3D" id="2.70.98.10">
    <property type="match status" value="1"/>
</dbReference>
<dbReference type="SUPFAM" id="SSF49863">
    <property type="entry name" value="Hyaluronate lyase-like, C-terminal domain"/>
    <property type="match status" value="1"/>
</dbReference>
<dbReference type="GO" id="GO:0005576">
    <property type="term" value="C:extracellular region"/>
    <property type="evidence" value="ECO:0007669"/>
    <property type="project" value="InterPro"/>
</dbReference>
<dbReference type="InterPro" id="IPR014718">
    <property type="entry name" value="GH-type_carb-bd"/>
</dbReference>
<proteinExistence type="inferred from homology"/>
<evidence type="ECO:0000256" key="4">
    <source>
        <dbReference type="SAM" id="SignalP"/>
    </source>
</evidence>
<organism evidence="7 8">
    <name type="scientific">Apiotrichum porosum</name>
    <dbReference type="NCBI Taxonomy" id="105984"/>
    <lineage>
        <taxon>Eukaryota</taxon>
        <taxon>Fungi</taxon>
        <taxon>Dikarya</taxon>
        <taxon>Basidiomycota</taxon>
        <taxon>Agaricomycotina</taxon>
        <taxon>Tremellomycetes</taxon>
        <taxon>Trichosporonales</taxon>
        <taxon>Trichosporonaceae</taxon>
        <taxon>Apiotrichum</taxon>
    </lineage>
</organism>
<dbReference type="InterPro" id="IPR003159">
    <property type="entry name" value="Lyase_8_central_dom"/>
</dbReference>
<evidence type="ECO:0000256" key="2">
    <source>
        <dbReference type="ARBA" id="ARBA00022729"/>
    </source>
</evidence>
<dbReference type="OrthoDB" id="5980780at2759"/>
<feature type="signal peptide" evidence="4">
    <location>
        <begin position="1"/>
        <end position="22"/>
    </location>
</feature>
<dbReference type="InterPro" id="IPR012970">
    <property type="entry name" value="Lyase_8_alpha_N"/>
</dbReference>
<dbReference type="Pfam" id="PF08124">
    <property type="entry name" value="Lyase_8_N"/>
    <property type="match status" value="1"/>
</dbReference>
<evidence type="ECO:0000259" key="6">
    <source>
        <dbReference type="Pfam" id="PF08124"/>
    </source>
</evidence>
<dbReference type="InterPro" id="IPR038970">
    <property type="entry name" value="Lyase_8"/>
</dbReference>
<comment type="similarity">
    <text evidence="1">Belongs to the polysaccharide lyase 8 family.</text>
</comment>
<evidence type="ECO:0008006" key="9">
    <source>
        <dbReference type="Google" id="ProtNLM"/>
    </source>
</evidence>
<keyword evidence="8" id="KW-1185">Reference proteome</keyword>
<dbReference type="InterPro" id="IPR008929">
    <property type="entry name" value="Chondroitin_lyas"/>
</dbReference>
<gene>
    <name evidence="7" type="ORF">EHS24_006652</name>
</gene>
<dbReference type="InterPro" id="IPR011071">
    <property type="entry name" value="Lyase_8-like_C"/>
</dbReference>
<protein>
    <recommendedName>
        <fullName evidence="9">Polysaccharide lyase family 8 protein</fullName>
    </recommendedName>
</protein>
<dbReference type="Gene3D" id="1.50.10.100">
    <property type="entry name" value="Chondroitin AC/alginate lyase"/>
    <property type="match status" value="1"/>
</dbReference>
<dbReference type="RefSeq" id="XP_028478510.1">
    <property type="nucleotide sequence ID" value="XM_028622058.1"/>
</dbReference>
<feature type="domain" description="Polysaccharide lyase 8 N-terminal alpha-helical" evidence="6">
    <location>
        <begin position="57"/>
        <end position="305"/>
    </location>
</feature>
<feature type="domain" description="Polysaccharide lyase family 8 central" evidence="5">
    <location>
        <begin position="380"/>
        <end position="631"/>
    </location>
</feature>
<accession>A0A427Y1V9</accession>
<reference evidence="7 8" key="1">
    <citation type="submission" date="2018-11" db="EMBL/GenBank/DDBJ databases">
        <title>Genome sequence of Apiotrichum porosum DSM 27194.</title>
        <authorList>
            <person name="Aliyu H."/>
            <person name="Gorte O."/>
            <person name="Ochsenreither K."/>
        </authorList>
    </citation>
    <scope>NUCLEOTIDE SEQUENCE [LARGE SCALE GENOMIC DNA]</scope>
    <source>
        <strain evidence="7 8">DSM 27194</strain>
    </source>
</reference>
<dbReference type="PANTHER" id="PTHR38481:SF1">
    <property type="entry name" value="HYALURONATE LYASE"/>
    <property type="match status" value="1"/>
</dbReference>
<dbReference type="SUPFAM" id="SSF74650">
    <property type="entry name" value="Galactose mutarotase-like"/>
    <property type="match status" value="1"/>
</dbReference>
<dbReference type="GeneID" id="39591195"/>
<name>A0A427Y1V9_9TREE</name>
<evidence type="ECO:0000256" key="3">
    <source>
        <dbReference type="ARBA" id="ARBA00023239"/>
    </source>
</evidence>
<dbReference type="Pfam" id="PF02278">
    <property type="entry name" value="Lyase_8"/>
    <property type="match status" value="1"/>
</dbReference>
<dbReference type="GO" id="GO:0005975">
    <property type="term" value="P:carbohydrate metabolic process"/>
    <property type="evidence" value="ECO:0007669"/>
    <property type="project" value="InterPro"/>
</dbReference>
<dbReference type="AlphaFoldDB" id="A0A427Y1V9"/>
<sequence length="779" mass="83112">MVSLASLALVFGMVFSATTATASDVDTIMQRRRVDLADFPPTGSFKKMPTWLANIQSDGTWSDVNYLSGCTAQRANWPIQQHWVRVITLAAAWSGLNPLLTTYTGNDAVLAAALKGMDYWFANDYTNMDCIGQGGTDACPCGTPGLWNSNWYDQVILIPQLVSTACLLLDGASLSANQTAGCYDIPYRAYALRDTDTTGVGSLTGANMVLLMELSVSLALYSNDTTMLADAMTRAMSANLFADTKGEDGIHRDGSFLQHTGILYNGNYGKDSLNGFISLEKEAIGTAYAASSDVRSAIATMVRGSEWMINRDSTTGNMYWDFNTIGRFITFATTDYQASSDINFNTTDLAAATVDFSGDDSIIDTLTRLESNGTIKLTGNKGFWASDYMSHRRSSFTLANKMISSRGKNTEYTNSANPYGYHLGQGTLFSYVAGNEYKDIEAMWDWNLIPGTTVLLDHPGLTSSIVGYKGKKTFVGVVSDGTYGISAMDYTDPYDASISYRKAWFYLDSSVLVTTTSLSVSSSANGSPITVLDQRLAASDSTILVDGSAVTASSSLGRRDSSASGYTLYYGGNGYLSHDVPFNLTLAQGAETGNWSVISTSTAGMQTKNLFSAYTTIPATTYSYQMFPATSSAALQAEAANATTTRIDVSGTVGTAGNGLLALAFFPSSATNVTTPMKNIGWRKKGIFSVSVSNPALVLIQSTRRTTCGTARAMTVTVSDPTQLLTTVTVKLVADAIHVECPADSSSYCTNTTYGVTLTVSLPTGGEVGSSVQLAVVAM</sequence>
<dbReference type="GO" id="GO:0030246">
    <property type="term" value="F:carbohydrate binding"/>
    <property type="evidence" value="ECO:0007669"/>
    <property type="project" value="InterPro"/>
</dbReference>
<evidence type="ECO:0000313" key="7">
    <source>
        <dbReference type="EMBL" id="RSH85062.1"/>
    </source>
</evidence>
<evidence type="ECO:0000259" key="5">
    <source>
        <dbReference type="Pfam" id="PF02278"/>
    </source>
</evidence>
<comment type="caution">
    <text evidence="7">The sequence shown here is derived from an EMBL/GenBank/DDBJ whole genome shotgun (WGS) entry which is preliminary data.</text>
</comment>
<dbReference type="EMBL" id="RSCE01000003">
    <property type="protein sequence ID" value="RSH85062.1"/>
    <property type="molecule type" value="Genomic_DNA"/>
</dbReference>
<keyword evidence="2 4" id="KW-0732">Signal</keyword>
<dbReference type="GO" id="GO:0016837">
    <property type="term" value="F:carbon-oxygen lyase activity, acting on polysaccharides"/>
    <property type="evidence" value="ECO:0007669"/>
    <property type="project" value="UniProtKB-ARBA"/>
</dbReference>
<evidence type="ECO:0000313" key="8">
    <source>
        <dbReference type="Proteomes" id="UP000279236"/>
    </source>
</evidence>
<dbReference type="Proteomes" id="UP000279236">
    <property type="component" value="Unassembled WGS sequence"/>
</dbReference>